<protein>
    <recommendedName>
        <fullName evidence="3">F-box domain-containing protein</fullName>
    </recommendedName>
</protein>
<comment type="caution">
    <text evidence="1">The sequence shown here is derived from an EMBL/GenBank/DDBJ whole genome shotgun (WGS) entry which is preliminary data.</text>
</comment>
<name>A0A409XUP8_PSICY</name>
<dbReference type="Proteomes" id="UP000283269">
    <property type="component" value="Unassembled WGS sequence"/>
</dbReference>
<dbReference type="InParanoid" id="A0A409XUP8"/>
<dbReference type="EMBL" id="NHYD01000343">
    <property type="protein sequence ID" value="PPQ94426.1"/>
    <property type="molecule type" value="Genomic_DNA"/>
</dbReference>
<evidence type="ECO:0000313" key="2">
    <source>
        <dbReference type="Proteomes" id="UP000283269"/>
    </source>
</evidence>
<proteinExistence type="predicted"/>
<sequence>MPLRLDVPGDGTPPTRLYRRKSLKLTRTRSAQAEPGAKRTKFDAVVALPVPKVPMEILEQIVDFYAEAVLTPNDHQDSKKTAFRSFIKACTLVSKDFRCFILRHFFENISFQNTKHSKALFLYLAQVDLGYRTLGWPAGYSWVRSLSTASFLIRFNTGNLASLTRLQNLAVDFTHSSLVLEIMNLTEMFSAITLPNIVCHLTTMTLTKLPRIDVHLLTSISENFPKLIRLHVSSIEGLDDCCPSCYENSQTRMVHSPVCDLYTDIASLTDAFGSSLIPLKNLTHLFIGFFLSRPDLLDLHINHTVDNTDIKQIFVEAIAACPRCDIYRKITKTNELVASLSLARYLDSLECIGWSSCFISCEAQGSKREGNAIEGYHHTNGTDVLCDGPTTAQSEAQCLDQQWIATSLQHANLTTTLVIARTDEKIRVIRIF</sequence>
<organism evidence="1 2">
    <name type="scientific">Psilocybe cyanescens</name>
    <dbReference type="NCBI Taxonomy" id="93625"/>
    <lineage>
        <taxon>Eukaryota</taxon>
        <taxon>Fungi</taxon>
        <taxon>Dikarya</taxon>
        <taxon>Basidiomycota</taxon>
        <taxon>Agaricomycotina</taxon>
        <taxon>Agaricomycetes</taxon>
        <taxon>Agaricomycetidae</taxon>
        <taxon>Agaricales</taxon>
        <taxon>Agaricineae</taxon>
        <taxon>Strophariaceae</taxon>
        <taxon>Psilocybe</taxon>
    </lineage>
</organism>
<dbReference type="OrthoDB" id="3159295at2759"/>
<reference evidence="1 2" key="1">
    <citation type="journal article" date="2018" name="Evol. Lett.">
        <title>Horizontal gene cluster transfer increased hallucinogenic mushroom diversity.</title>
        <authorList>
            <person name="Reynolds H.T."/>
            <person name="Vijayakumar V."/>
            <person name="Gluck-Thaler E."/>
            <person name="Korotkin H.B."/>
            <person name="Matheny P.B."/>
            <person name="Slot J.C."/>
        </authorList>
    </citation>
    <scope>NUCLEOTIDE SEQUENCE [LARGE SCALE GENOMIC DNA]</scope>
    <source>
        <strain evidence="1 2">2631</strain>
    </source>
</reference>
<evidence type="ECO:0008006" key="3">
    <source>
        <dbReference type="Google" id="ProtNLM"/>
    </source>
</evidence>
<dbReference type="AlphaFoldDB" id="A0A409XUP8"/>
<keyword evidence="2" id="KW-1185">Reference proteome</keyword>
<evidence type="ECO:0000313" key="1">
    <source>
        <dbReference type="EMBL" id="PPQ94426.1"/>
    </source>
</evidence>
<gene>
    <name evidence="1" type="ORF">CVT25_002517</name>
</gene>
<accession>A0A409XUP8</accession>